<dbReference type="RefSeq" id="WP_189420975.1">
    <property type="nucleotide sequence ID" value="NZ_BMYZ01000004.1"/>
</dbReference>
<gene>
    <name evidence="2" type="ORF">GCM10011613_34780</name>
</gene>
<dbReference type="InterPro" id="IPR036388">
    <property type="entry name" value="WH-like_DNA-bd_sf"/>
</dbReference>
<dbReference type="PANTHER" id="PTHR33164">
    <property type="entry name" value="TRANSCRIPTIONAL REGULATOR, MARR FAMILY"/>
    <property type="match status" value="1"/>
</dbReference>
<dbReference type="InterPro" id="IPR039422">
    <property type="entry name" value="MarR/SlyA-like"/>
</dbReference>
<protein>
    <submittedName>
        <fullName evidence="2">MarR family transcriptional regulator</fullName>
    </submittedName>
</protein>
<dbReference type="PANTHER" id="PTHR33164:SF43">
    <property type="entry name" value="HTH-TYPE TRANSCRIPTIONAL REPRESSOR YETL"/>
    <property type="match status" value="1"/>
</dbReference>
<evidence type="ECO:0000259" key="1">
    <source>
        <dbReference type="PROSITE" id="PS50995"/>
    </source>
</evidence>
<dbReference type="Gene3D" id="1.10.10.10">
    <property type="entry name" value="Winged helix-like DNA-binding domain superfamily/Winged helix DNA-binding domain"/>
    <property type="match status" value="1"/>
</dbReference>
<reference evidence="3" key="1">
    <citation type="journal article" date="2019" name="Int. J. Syst. Evol. Microbiol.">
        <title>The Global Catalogue of Microorganisms (GCM) 10K type strain sequencing project: providing services to taxonomists for standard genome sequencing and annotation.</title>
        <authorList>
            <consortium name="The Broad Institute Genomics Platform"/>
            <consortium name="The Broad Institute Genome Sequencing Center for Infectious Disease"/>
            <person name="Wu L."/>
            <person name="Ma J."/>
        </authorList>
    </citation>
    <scope>NUCLEOTIDE SEQUENCE [LARGE SCALE GENOMIC DNA]</scope>
    <source>
        <strain evidence="3">KCTC 32239</strain>
    </source>
</reference>
<dbReference type="PROSITE" id="PS50995">
    <property type="entry name" value="HTH_MARR_2"/>
    <property type="match status" value="1"/>
</dbReference>
<evidence type="ECO:0000313" key="2">
    <source>
        <dbReference type="EMBL" id="GGY86661.1"/>
    </source>
</evidence>
<dbReference type="InterPro" id="IPR000835">
    <property type="entry name" value="HTH_MarR-typ"/>
</dbReference>
<dbReference type="Proteomes" id="UP000619761">
    <property type="component" value="Unassembled WGS sequence"/>
</dbReference>
<comment type="caution">
    <text evidence="2">The sequence shown here is derived from an EMBL/GenBank/DDBJ whole genome shotgun (WGS) entry which is preliminary data.</text>
</comment>
<name>A0ABQ3B9W3_9GAMM</name>
<organism evidence="2 3">
    <name type="scientific">Cellvibrio zantedeschiae</name>
    <dbReference type="NCBI Taxonomy" id="1237077"/>
    <lineage>
        <taxon>Bacteria</taxon>
        <taxon>Pseudomonadati</taxon>
        <taxon>Pseudomonadota</taxon>
        <taxon>Gammaproteobacteria</taxon>
        <taxon>Cellvibrionales</taxon>
        <taxon>Cellvibrionaceae</taxon>
        <taxon>Cellvibrio</taxon>
    </lineage>
</organism>
<dbReference type="Pfam" id="PF12802">
    <property type="entry name" value="MarR_2"/>
    <property type="match status" value="1"/>
</dbReference>
<dbReference type="EMBL" id="BMYZ01000004">
    <property type="protein sequence ID" value="GGY86661.1"/>
    <property type="molecule type" value="Genomic_DNA"/>
</dbReference>
<proteinExistence type="predicted"/>
<dbReference type="InterPro" id="IPR036390">
    <property type="entry name" value="WH_DNA-bd_sf"/>
</dbReference>
<dbReference type="SMART" id="SM00347">
    <property type="entry name" value="HTH_MARR"/>
    <property type="match status" value="1"/>
</dbReference>
<accession>A0ABQ3B9W3</accession>
<dbReference type="SUPFAM" id="SSF46785">
    <property type="entry name" value="Winged helix' DNA-binding domain"/>
    <property type="match status" value="1"/>
</dbReference>
<feature type="domain" description="HTH marR-type" evidence="1">
    <location>
        <begin position="8"/>
        <end position="146"/>
    </location>
</feature>
<sequence>MSHPENVFMNFFKEIFTLEQLARNRMERALPDDMKVSHFTALSYLVKKDTPSSPAELASAFQVTRPTMTNTLQKLEAKNYVCVSADLEDGRGKQVMITQQGKDAFHLAVQSLAEMFGDVANAMGEEPFKEALIPLTNIRALMDTSR</sequence>
<dbReference type="PRINTS" id="PR00598">
    <property type="entry name" value="HTHMARR"/>
</dbReference>
<evidence type="ECO:0000313" key="3">
    <source>
        <dbReference type="Proteomes" id="UP000619761"/>
    </source>
</evidence>
<keyword evidence="3" id="KW-1185">Reference proteome</keyword>